<keyword evidence="3" id="KW-0408">Iron</keyword>
<dbReference type="Gene3D" id="2.60.120.330">
    <property type="entry name" value="B-lactam Antibiotic, Isopenicillin N Synthase, Chain"/>
    <property type="match status" value="1"/>
</dbReference>
<name>A0AA88AVZ3_FICCA</name>
<protein>
    <recommendedName>
        <fullName evidence="4">Non-haem dioxygenase N-terminal domain-containing protein</fullName>
    </recommendedName>
</protein>
<dbReference type="PANTHER" id="PTHR10209">
    <property type="entry name" value="OXIDOREDUCTASE, 2OG-FE II OXYGENASE FAMILY PROTEIN"/>
    <property type="match status" value="1"/>
</dbReference>
<keyword evidence="2" id="KW-0560">Oxidoreductase</keyword>
<reference evidence="5" key="1">
    <citation type="submission" date="2023-07" db="EMBL/GenBank/DDBJ databases">
        <title>draft genome sequence of fig (Ficus carica).</title>
        <authorList>
            <person name="Takahashi T."/>
            <person name="Nishimura K."/>
        </authorList>
    </citation>
    <scope>NUCLEOTIDE SEQUENCE</scope>
</reference>
<evidence type="ECO:0000313" key="5">
    <source>
        <dbReference type="EMBL" id="GMN53446.1"/>
    </source>
</evidence>
<dbReference type="EMBL" id="BTGU01000046">
    <property type="protein sequence ID" value="GMN53446.1"/>
    <property type="molecule type" value="Genomic_DNA"/>
</dbReference>
<keyword evidence="6" id="KW-1185">Reference proteome</keyword>
<dbReference type="InterPro" id="IPR027443">
    <property type="entry name" value="IPNS-like_sf"/>
</dbReference>
<dbReference type="SUPFAM" id="SSF51197">
    <property type="entry name" value="Clavaminate synthase-like"/>
    <property type="match status" value="1"/>
</dbReference>
<dbReference type="PANTHER" id="PTHR10209:SF739">
    <property type="entry name" value="FE2OG DIOXYGENASE DOMAIN-CONTAINING PROTEIN"/>
    <property type="match status" value="1"/>
</dbReference>
<sequence>MDASNGESGKDNERMKELKAFDDTKLGVKGLVDAGIVNIPKMFVRPAEDPAKELDHPKFHLGIPVIDLGGLSTTDLHRKIADEIWTASEKWGFFQVVNHGIPIVVLDNMIAGIRRFNEGDIEAKKEFYGRDRTRQVKFNSNHDLFQSQTVGWRDSFTISMINSSQIDPNDLPAACRDVAIEFINHVTGLGNKLFDLLSEALHLKPDHLRSMECNEGKLLSCHYY</sequence>
<proteinExistence type="predicted"/>
<evidence type="ECO:0000256" key="2">
    <source>
        <dbReference type="ARBA" id="ARBA00023002"/>
    </source>
</evidence>
<dbReference type="InterPro" id="IPR026992">
    <property type="entry name" value="DIOX_N"/>
</dbReference>
<dbReference type="Pfam" id="PF14226">
    <property type="entry name" value="DIOX_N"/>
    <property type="match status" value="1"/>
</dbReference>
<evidence type="ECO:0000313" key="6">
    <source>
        <dbReference type="Proteomes" id="UP001187192"/>
    </source>
</evidence>
<feature type="domain" description="Non-haem dioxygenase N-terminal" evidence="4">
    <location>
        <begin position="63"/>
        <end position="161"/>
    </location>
</feature>
<evidence type="ECO:0000259" key="4">
    <source>
        <dbReference type="Pfam" id="PF14226"/>
    </source>
</evidence>
<dbReference type="Proteomes" id="UP001187192">
    <property type="component" value="Unassembled WGS sequence"/>
</dbReference>
<dbReference type="AlphaFoldDB" id="A0AA88AVZ3"/>
<feature type="non-terminal residue" evidence="5">
    <location>
        <position position="1"/>
    </location>
</feature>
<accession>A0AA88AVZ3</accession>
<keyword evidence="1" id="KW-0479">Metal-binding</keyword>
<evidence type="ECO:0000256" key="1">
    <source>
        <dbReference type="ARBA" id="ARBA00022723"/>
    </source>
</evidence>
<gene>
    <name evidence="5" type="ORF">TIFTF001_022582</name>
</gene>
<evidence type="ECO:0000256" key="3">
    <source>
        <dbReference type="ARBA" id="ARBA00023004"/>
    </source>
</evidence>
<dbReference type="GO" id="GO:0016491">
    <property type="term" value="F:oxidoreductase activity"/>
    <property type="evidence" value="ECO:0007669"/>
    <property type="project" value="UniProtKB-KW"/>
</dbReference>
<comment type="caution">
    <text evidence="5">The sequence shown here is derived from an EMBL/GenBank/DDBJ whole genome shotgun (WGS) entry which is preliminary data.</text>
</comment>
<organism evidence="5 6">
    <name type="scientific">Ficus carica</name>
    <name type="common">Common fig</name>
    <dbReference type="NCBI Taxonomy" id="3494"/>
    <lineage>
        <taxon>Eukaryota</taxon>
        <taxon>Viridiplantae</taxon>
        <taxon>Streptophyta</taxon>
        <taxon>Embryophyta</taxon>
        <taxon>Tracheophyta</taxon>
        <taxon>Spermatophyta</taxon>
        <taxon>Magnoliopsida</taxon>
        <taxon>eudicotyledons</taxon>
        <taxon>Gunneridae</taxon>
        <taxon>Pentapetalae</taxon>
        <taxon>rosids</taxon>
        <taxon>fabids</taxon>
        <taxon>Rosales</taxon>
        <taxon>Moraceae</taxon>
        <taxon>Ficeae</taxon>
        <taxon>Ficus</taxon>
    </lineage>
</organism>
<dbReference type="GO" id="GO:0046872">
    <property type="term" value="F:metal ion binding"/>
    <property type="evidence" value="ECO:0007669"/>
    <property type="project" value="UniProtKB-KW"/>
</dbReference>